<evidence type="ECO:0008006" key="3">
    <source>
        <dbReference type="Google" id="ProtNLM"/>
    </source>
</evidence>
<organism evidence="1 2">
    <name type="scientific">Lepidopterella palustris CBS 459.81</name>
    <dbReference type="NCBI Taxonomy" id="1314670"/>
    <lineage>
        <taxon>Eukaryota</taxon>
        <taxon>Fungi</taxon>
        <taxon>Dikarya</taxon>
        <taxon>Ascomycota</taxon>
        <taxon>Pezizomycotina</taxon>
        <taxon>Dothideomycetes</taxon>
        <taxon>Pleosporomycetidae</taxon>
        <taxon>Mytilinidiales</taxon>
        <taxon>Argynnaceae</taxon>
        <taxon>Lepidopterella</taxon>
    </lineage>
</organism>
<dbReference type="OrthoDB" id="2106152at2759"/>
<protein>
    <recommendedName>
        <fullName evidence="3">Phytanoyl-CoA dioxygenase family protein</fullName>
    </recommendedName>
</protein>
<name>A0A8E2E0V0_9PEZI</name>
<dbReference type="SUPFAM" id="SSF51197">
    <property type="entry name" value="Clavaminate synthase-like"/>
    <property type="match status" value="1"/>
</dbReference>
<dbReference type="Proteomes" id="UP000250266">
    <property type="component" value="Unassembled WGS sequence"/>
</dbReference>
<proteinExistence type="predicted"/>
<reference evidence="1 2" key="1">
    <citation type="journal article" date="2016" name="Nat. Commun.">
        <title>Ectomycorrhizal ecology is imprinted in the genome of the dominant symbiotic fungus Cenococcum geophilum.</title>
        <authorList>
            <consortium name="DOE Joint Genome Institute"/>
            <person name="Peter M."/>
            <person name="Kohler A."/>
            <person name="Ohm R.A."/>
            <person name="Kuo A."/>
            <person name="Krutzmann J."/>
            <person name="Morin E."/>
            <person name="Arend M."/>
            <person name="Barry K.W."/>
            <person name="Binder M."/>
            <person name="Choi C."/>
            <person name="Clum A."/>
            <person name="Copeland A."/>
            <person name="Grisel N."/>
            <person name="Haridas S."/>
            <person name="Kipfer T."/>
            <person name="LaButti K."/>
            <person name="Lindquist E."/>
            <person name="Lipzen A."/>
            <person name="Maire R."/>
            <person name="Meier B."/>
            <person name="Mihaltcheva S."/>
            <person name="Molinier V."/>
            <person name="Murat C."/>
            <person name="Poggeler S."/>
            <person name="Quandt C.A."/>
            <person name="Sperisen C."/>
            <person name="Tritt A."/>
            <person name="Tisserant E."/>
            <person name="Crous P.W."/>
            <person name="Henrissat B."/>
            <person name="Nehls U."/>
            <person name="Egli S."/>
            <person name="Spatafora J.W."/>
            <person name="Grigoriev I.V."/>
            <person name="Martin F.M."/>
        </authorList>
    </citation>
    <scope>NUCLEOTIDE SEQUENCE [LARGE SCALE GENOMIC DNA]</scope>
    <source>
        <strain evidence="1 2">CBS 459.81</strain>
    </source>
</reference>
<keyword evidence="2" id="KW-1185">Reference proteome</keyword>
<sequence>MATLTVPTSSSSTPNSDLLTSLARDGFVILPSTQFPSLDLAALRAAAAQVTTLARSGAWPHIRTLPKQFPPWTSDSTAGIWGVQHLLHPSIPSTSRLAFASSYFNAALLDTVAQLIECPADELVMELYNLLVRPDADFALRWHRDDIPATATPEEETARLGKPAWHAQWNLALYDDASLIVVPGSHKRARTAAERAAGPFESDMPGQMVVKLKSGEVVFYDNNILHRGVYDSRVERMTLHGSVGCVKGGGARARNVLQHGVGEWVGRCDFEGLEDRMREMAERMRERLVEMGKVSGDVGFYSKEE</sequence>
<dbReference type="InterPro" id="IPR008775">
    <property type="entry name" value="Phytyl_CoA_dOase-like"/>
</dbReference>
<dbReference type="Pfam" id="PF05721">
    <property type="entry name" value="PhyH"/>
    <property type="match status" value="1"/>
</dbReference>
<evidence type="ECO:0000313" key="1">
    <source>
        <dbReference type="EMBL" id="OCK75325.1"/>
    </source>
</evidence>
<dbReference type="AlphaFoldDB" id="A0A8E2E0V0"/>
<dbReference type="PANTHER" id="PTHR40470:SF1">
    <property type="entry name" value="PHYTANOYL-COA DIOXYGENASE FAMILY PROTEIN (AFU_ORTHOLOGUE AFUA_2G15850)"/>
    <property type="match status" value="1"/>
</dbReference>
<gene>
    <name evidence="1" type="ORF">K432DRAFT_337638</name>
</gene>
<dbReference type="EMBL" id="KV745332">
    <property type="protein sequence ID" value="OCK75325.1"/>
    <property type="molecule type" value="Genomic_DNA"/>
</dbReference>
<dbReference type="PANTHER" id="PTHR40470">
    <property type="entry name" value="PHYTANOYL-COA DIOXYGENASE FAMILY PROTEIN (AFU_ORTHOLOGUE AFUA_2G15850)"/>
    <property type="match status" value="1"/>
</dbReference>
<accession>A0A8E2E0V0</accession>
<dbReference type="Gene3D" id="2.60.120.620">
    <property type="entry name" value="q2cbj1_9rhob like domain"/>
    <property type="match status" value="1"/>
</dbReference>
<evidence type="ECO:0000313" key="2">
    <source>
        <dbReference type="Proteomes" id="UP000250266"/>
    </source>
</evidence>